<dbReference type="Pfam" id="PF00450">
    <property type="entry name" value="Peptidase_S10"/>
    <property type="match status" value="1"/>
</dbReference>
<evidence type="ECO:0000256" key="3">
    <source>
        <dbReference type="ARBA" id="ARBA00022729"/>
    </source>
</evidence>
<feature type="chain" id="PRO_5011733387" evidence="7">
    <location>
        <begin position="25"/>
        <end position="592"/>
    </location>
</feature>
<dbReference type="STRING" id="420953.SAMN05192543_10555"/>
<sequence>MQKITSWGVPLTLAALALSGCGGSVDNTATTHTTGTTPSSTAFVWPADSAVKDSNAYAEGNDQDALTGDPSYQNGPNGAAGSTNAQVAAGNLPLSSVNETPAQKHLTMTLNGQTFGYEARAGHLIAAAPPTSPTGSASAEASIFYMSYTRDDIPHDQRPITFVFNGGPGEPSIWLHLGSWAPQRLDLNAPAVPPGPYAQDSYPLIPNAESMLDQTDLVYVDIPGSGFSEAIAPLTNLDLWNTNMDAQVFRDFITAYINRYNRQSSPKYLYGESYSGIRTPIVANLLEQAGTSHYVTDPTGKPPVVLTGYVLQSPVMNYATNQNVNTVGIFPTEGMVSSWYGLGSARGNLSEADYSNSLRNFTTTQFISQVGNANPPAQYLNDLQGITGIPLATLTKNSQFSGLSQYNNYYSMIGLSIYPSSVQSSGLSNSAFDAYDGRISTASPQKYGISNYEDAAFYGAIKPLIQSETGYQPSDPTQLYGSDIGANYWVHNHNGALSDTSVPDLVEAMTIDPKLKVLVLHGYHDNVCPFFQTELDLQNGGALPALAGRITIADFDGGHMIYLTNSSRAPMRAQLRTFYSSPTTAVQTAAAR</sequence>
<proteinExistence type="predicted"/>
<protein>
    <submittedName>
        <fullName evidence="8">Carboxypeptidase C (Cathepsin A)</fullName>
    </submittedName>
</protein>
<keyword evidence="1 8" id="KW-0121">Carboxypeptidase</keyword>
<dbReference type="InterPro" id="IPR001563">
    <property type="entry name" value="Peptidase_S10"/>
</dbReference>
<dbReference type="InterPro" id="IPR029058">
    <property type="entry name" value="AB_hydrolase_fold"/>
</dbReference>
<evidence type="ECO:0000256" key="1">
    <source>
        <dbReference type="ARBA" id="ARBA00022645"/>
    </source>
</evidence>
<evidence type="ECO:0000313" key="8">
    <source>
        <dbReference type="EMBL" id="SFI98908.1"/>
    </source>
</evidence>
<evidence type="ECO:0000256" key="4">
    <source>
        <dbReference type="ARBA" id="ARBA00022801"/>
    </source>
</evidence>
<dbReference type="GO" id="GO:0004185">
    <property type="term" value="F:serine-type carboxypeptidase activity"/>
    <property type="evidence" value="ECO:0007669"/>
    <property type="project" value="InterPro"/>
</dbReference>
<feature type="signal peptide" evidence="7">
    <location>
        <begin position="1"/>
        <end position="24"/>
    </location>
</feature>
<evidence type="ECO:0000256" key="7">
    <source>
        <dbReference type="SAM" id="SignalP"/>
    </source>
</evidence>
<gene>
    <name evidence="8" type="ORF">SAMN05192543_10555</name>
</gene>
<evidence type="ECO:0000256" key="5">
    <source>
        <dbReference type="ARBA" id="ARBA00023180"/>
    </source>
</evidence>
<keyword evidence="2" id="KW-0645">Protease</keyword>
<dbReference type="RefSeq" id="WP_091013076.1">
    <property type="nucleotide sequence ID" value="NZ_CP041745.1"/>
</dbReference>
<reference evidence="8 9" key="1">
    <citation type="submission" date="2016-10" db="EMBL/GenBank/DDBJ databases">
        <authorList>
            <person name="de Groot N.N."/>
        </authorList>
    </citation>
    <scope>NUCLEOTIDE SEQUENCE [LARGE SCALE GENOMIC DNA]</scope>
    <source>
        <strain evidence="8 9">LMG 23650</strain>
    </source>
</reference>
<dbReference type="SUPFAM" id="SSF53474">
    <property type="entry name" value="alpha/beta-Hydrolases"/>
    <property type="match status" value="1"/>
</dbReference>
<evidence type="ECO:0000256" key="2">
    <source>
        <dbReference type="ARBA" id="ARBA00022670"/>
    </source>
</evidence>
<dbReference type="EMBL" id="FOQU01000005">
    <property type="protein sequence ID" value="SFI98908.1"/>
    <property type="molecule type" value="Genomic_DNA"/>
</dbReference>
<dbReference type="GO" id="GO:0006508">
    <property type="term" value="P:proteolysis"/>
    <property type="evidence" value="ECO:0007669"/>
    <property type="project" value="UniProtKB-KW"/>
</dbReference>
<dbReference type="OrthoDB" id="9026696at2"/>
<accession>A0A1I3MPG3</accession>
<feature type="compositionally biased region" description="Polar residues" evidence="6">
    <location>
        <begin position="70"/>
        <end position="84"/>
    </location>
</feature>
<evidence type="ECO:0000256" key="6">
    <source>
        <dbReference type="SAM" id="MobiDB-lite"/>
    </source>
</evidence>
<evidence type="ECO:0000313" key="9">
    <source>
        <dbReference type="Proteomes" id="UP000199548"/>
    </source>
</evidence>
<keyword evidence="9" id="KW-1185">Reference proteome</keyword>
<feature type="region of interest" description="Disordered" evidence="6">
    <location>
        <begin position="59"/>
        <end position="84"/>
    </location>
</feature>
<dbReference type="Gene3D" id="3.40.50.1820">
    <property type="entry name" value="alpha/beta hydrolase"/>
    <property type="match status" value="1"/>
</dbReference>
<dbReference type="PROSITE" id="PS51257">
    <property type="entry name" value="PROKAR_LIPOPROTEIN"/>
    <property type="match status" value="1"/>
</dbReference>
<dbReference type="PANTHER" id="PTHR11802:SF3">
    <property type="entry name" value="RETINOID-INDUCIBLE SERINE CARBOXYPEPTIDASE"/>
    <property type="match status" value="1"/>
</dbReference>
<dbReference type="Proteomes" id="UP000199548">
    <property type="component" value="Unassembled WGS sequence"/>
</dbReference>
<keyword evidence="5" id="KW-0325">Glycoprotein</keyword>
<dbReference type="PANTHER" id="PTHR11802">
    <property type="entry name" value="SERINE PROTEASE FAMILY S10 SERINE CARBOXYPEPTIDASE"/>
    <property type="match status" value="1"/>
</dbReference>
<organism evidence="8 9">
    <name type="scientific">Paraburkholderia megapolitana</name>
    <dbReference type="NCBI Taxonomy" id="420953"/>
    <lineage>
        <taxon>Bacteria</taxon>
        <taxon>Pseudomonadati</taxon>
        <taxon>Pseudomonadota</taxon>
        <taxon>Betaproteobacteria</taxon>
        <taxon>Burkholderiales</taxon>
        <taxon>Burkholderiaceae</taxon>
        <taxon>Paraburkholderia</taxon>
    </lineage>
</organism>
<keyword evidence="4" id="KW-0378">Hydrolase</keyword>
<name>A0A1I3MPG3_9BURK</name>
<dbReference type="AlphaFoldDB" id="A0A1I3MPG3"/>
<keyword evidence="3 7" id="KW-0732">Signal</keyword>